<dbReference type="Pfam" id="PF00583">
    <property type="entry name" value="Acetyltransf_1"/>
    <property type="match status" value="1"/>
</dbReference>
<evidence type="ECO:0000313" key="3">
    <source>
        <dbReference type="Proteomes" id="UP000776252"/>
    </source>
</evidence>
<gene>
    <name evidence="2" type="ORF">KPL37_14500</name>
</gene>
<name>A0ABS6BVK0_9CLOT</name>
<dbReference type="EMBL" id="JAHLDV010000041">
    <property type="protein sequence ID" value="MBU3160951.1"/>
    <property type="molecule type" value="Genomic_DNA"/>
</dbReference>
<reference evidence="2 3" key="1">
    <citation type="submission" date="2021-06" db="EMBL/GenBank/DDBJ databases">
        <title>Clostridia strains as spoilage organisms.</title>
        <authorList>
            <person name="Wambui J."/>
            <person name="Stephan R."/>
            <person name="Stevens M.J.A."/>
        </authorList>
    </citation>
    <scope>NUCLEOTIDE SEQUENCE [LARGE SCALE GENOMIC DNA]</scope>
    <source>
        <strain evidence="2 3">DSM 14204</strain>
    </source>
</reference>
<evidence type="ECO:0000313" key="2">
    <source>
        <dbReference type="EMBL" id="MBU3160951.1"/>
    </source>
</evidence>
<protein>
    <submittedName>
        <fullName evidence="2">GNAT family N-acetyltransferase</fullName>
    </submittedName>
</protein>
<dbReference type="CDD" id="cd04301">
    <property type="entry name" value="NAT_SF"/>
    <property type="match status" value="1"/>
</dbReference>
<sequence length="180" mass="20668">MGIYDGFSKEVSISGLPTKDIGNFKIDNITINDVPEIRKCVSKCSPLDMHTPYTYWVIANFFSECSFKISYDNKIVGFITSIKSFNDVFFIWQMAVLPDFRKMGLAQILIDNVVEVIKKQNIYSLYASIDANNIKSKHSLSEYAKNKNYTFVRSGELHITDLLIKDFAENENIYELSFPL</sequence>
<dbReference type="PROSITE" id="PS51186">
    <property type="entry name" value="GNAT"/>
    <property type="match status" value="1"/>
</dbReference>
<feature type="domain" description="N-acetyltransferase" evidence="1">
    <location>
        <begin position="24"/>
        <end position="169"/>
    </location>
</feature>
<organism evidence="2 3">
    <name type="scientific">Clostridium frigoris</name>
    <dbReference type="NCBI Taxonomy" id="205327"/>
    <lineage>
        <taxon>Bacteria</taxon>
        <taxon>Bacillati</taxon>
        <taxon>Bacillota</taxon>
        <taxon>Clostridia</taxon>
        <taxon>Eubacteriales</taxon>
        <taxon>Clostridiaceae</taxon>
        <taxon>Clostridium</taxon>
    </lineage>
</organism>
<proteinExistence type="predicted"/>
<evidence type="ECO:0000259" key="1">
    <source>
        <dbReference type="PROSITE" id="PS51186"/>
    </source>
</evidence>
<accession>A0ABS6BVK0</accession>
<comment type="caution">
    <text evidence="2">The sequence shown here is derived from an EMBL/GenBank/DDBJ whole genome shotgun (WGS) entry which is preliminary data.</text>
</comment>
<dbReference type="InterPro" id="IPR000182">
    <property type="entry name" value="GNAT_dom"/>
</dbReference>
<dbReference type="RefSeq" id="WP_216150505.1">
    <property type="nucleotide sequence ID" value="NZ_JAHLDV010000041.1"/>
</dbReference>
<dbReference type="Proteomes" id="UP000776252">
    <property type="component" value="Unassembled WGS sequence"/>
</dbReference>
<keyword evidence="3" id="KW-1185">Reference proteome</keyword>